<feature type="transmembrane region" description="Helical" evidence="6">
    <location>
        <begin position="54"/>
        <end position="77"/>
    </location>
</feature>
<dbReference type="EC" id="2.7.8.-" evidence="8"/>
<keyword evidence="4 6" id="KW-1133">Transmembrane helix</keyword>
<dbReference type="PANTHER" id="PTHR47371:SF3">
    <property type="entry name" value="PHOSPHOGLYCEROL TRANSFERASE I"/>
    <property type="match status" value="1"/>
</dbReference>
<evidence type="ECO:0000256" key="5">
    <source>
        <dbReference type="ARBA" id="ARBA00023136"/>
    </source>
</evidence>
<evidence type="ECO:0000256" key="3">
    <source>
        <dbReference type="ARBA" id="ARBA00022692"/>
    </source>
</evidence>
<dbReference type="PIRSF" id="PIRSF005091">
    <property type="entry name" value="Mmb_sulf_HI1246"/>
    <property type="match status" value="1"/>
</dbReference>
<dbReference type="SUPFAM" id="SSF53649">
    <property type="entry name" value="Alkaline phosphatase-like"/>
    <property type="match status" value="1"/>
</dbReference>
<organism evidence="8 9">
    <name type="scientific">Capnocytophaga stomatis</name>
    <dbReference type="NCBI Taxonomy" id="1848904"/>
    <lineage>
        <taxon>Bacteria</taxon>
        <taxon>Pseudomonadati</taxon>
        <taxon>Bacteroidota</taxon>
        <taxon>Flavobacteriia</taxon>
        <taxon>Flavobacteriales</taxon>
        <taxon>Flavobacteriaceae</taxon>
        <taxon>Capnocytophaga</taxon>
    </lineage>
</organism>
<evidence type="ECO:0000256" key="6">
    <source>
        <dbReference type="SAM" id="Phobius"/>
    </source>
</evidence>
<dbReference type="InterPro" id="IPR012160">
    <property type="entry name" value="LtaS-like"/>
</dbReference>
<keyword evidence="3 6" id="KW-0812">Transmembrane</keyword>
<comment type="subcellular location">
    <subcellularLocation>
        <location evidence="1">Cell membrane</location>
        <topology evidence="1">Multi-pass membrane protein</topology>
    </subcellularLocation>
</comment>
<comment type="caution">
    <text evidence="8">The sequence shown here is derived from an EMBL/GenBank/DDBJ whole genome shotgun (WGS) entry which is preliminary data.</text>
</comment>
<dbReference type="Pfam" id="PF00884">
    <property type="entry name" value="Sulfatase"/>
    <property type="match status" value="1"/>
</dbReference>
<dbReference type="EMBL" id="JBJGWJ010000003">
    <property type="protein sequence ID" value="MFK8293394.1"/>
    <property type="molecule type" value="Genomic_DNA"/>
</dbReference>
<reference evidence="8 9" key="1">
    <citation type="journal article" date="2016" name="Sci. Rep.">
        <title>Whole genome sequencing identifies a novel species of the genus Capnocytophaga isolated from dog and cat bite wounds in humans.</title>
        <authorList>
            <person name="Zangenah S."/>
            <person name="Abbasi N."/>
            <person name="Andersson A.F."/>
            <person name="Bergman P."/>
        </authorList>
    </citation>
    <scope>NUCLEOTIDE SEQUENCE [LARGE SCALE GENOMIC DNA]</scope>
    <source>
        <strain evidence="8 9">W5</strain>
    </source>
</reference>
<sequence length="647" mass="74939">MSKFIRTNEYSVFFYRIFLAYFFYFIARLLFFLFNKEIIGEISISQLSKLFLLGIQFDTTAILYINLLFILMSIIPLRINTTKTYQKILFWIYFLTNGIAYATNFVDMIYFPFSKSRLTTASFAVVENEQNKTTMFFTFWGMYWYVVLIFILLISLWIFLYKKKKVQEVKIANVPYFVSSVLILGVIGVGVLAGIRGGSLAHSSRPINILDASRHVTISSHADVILNTPFTLIRTIGKNKSFKEYNFVSEDYIQENIKPIKHYHREVATKPNVVIFILESFGREYVGCMNTNRNIPDYKSYTPFLDSLSKHSFVFDNAYANGRQSIHGMSSVYAGIPTFQVAYTSSPYVQQPTESVISIAKEMGYNTSFFHSAPNGSMGFLGFSNILGFNNYYGMTEYGNDADFDGFWGIWDEPFLQFMNQEFSKKKQPFLGTIFTVSSHHPYKIPEKYEGKFDKGNVEMHQCIQYTDYALKKFFESAKKEEWYKNTIFVFTNDHHNQVYYPLYKQPITGNGATLMFFSPNPELVGKGISSEISQQIDLYPSVVDLMGYNKPFRSWGRSLFSDKQETPRAYISDAHVYRMMQGNYIYILNEDGNVNGIFKKEDEGLTNNILGKENNPEIEKGIKDLQAFMQDYMHRIIQRKLGKEGN</sequence>
<dbReference type="PANTHER" id="PTHR47371">
    <property type="entry name" value="LIPOTEICHOIC ACID SYNTHASE"/>
    <property type="match status" value="1"/>
</dbReference>
<protein>
    <submittedName>
        <fullName evidence="8">LTA synthase family protein</fullName>
        <ecNumber evidence="8">2.7.8.-</ecNumber>
    </submittedName>
</protein>
<evidence type="ECO:0000256" key="2">
    <source>
        <dbReference type="ARBA" id="ARBA00022475"/>
    </source>
</evidence>
<feature type="transmembrane region" description="Helical" evidence="6">
    <location>
        <begin position="12"/>
        <end position="34"/>
    </location>
</feature>
<evidence type="ECO:0000259" key="7">
    <source>
        <dbReference type="Pfam" id="PF00884"/>
    </source>
</evidence>
<gene>
    <name evidence="8" type="ORF">ACI76L_06335</name>
</gene>
<feature type="domain" description="Sulfatase N-terminal" evidence="7">
    <location>
        <begin position="271"/>
        <end position="549"/>
    </location>
</feature>
<dbReference type="GO" id="GO:0016740">
    <property type="term" value="F:transferase activity"/>
    <property type="evidence" value="ECO:0007669"/>
    <property type="project" value="UniProtKB-KW"/>
</dbReference>
<feature type="transmembrane region" description="Helical" evidence="6">
    <location>
        <begin position="173"/>
        <end position="195"/>
    </location>
</feature>
<feature type="transmembrane region" description="Helical" evidence="6">
    <location>
        <begin position="89"/>
        <end position="113"/>
    </location>
</feature>
<evidence type="ECO:0000256" key="4">
    <source>
        <dbReference type="ARBA" id="ARBA00022989"/>
    </source>
</evidence>
<dbReference type="GO" id="GO:0016787">
    <property type="term" value="F:hydrolase activity"/>
    <property type="evidence" value="ECO:0007669"/>
    <property type="project" value="UniProtKB-KW"/>
</dbReference>
<name>A0ABW8QAQ8_9FLAO</name>
<feature type="transmembrane region" description="Helical" evidence="6">
    <location>
        <begin position="142"/>
        <end position="161"/>
    </location>
</feature>
<keyword evidence="9" id="KW-1185">Reference proteome</keyword>
<dbReference type="InterPro" id="IPR000917">
    <property type="entry name" value="Sulfatase_N"/>
</dbReference>
<evidence type="ECO:0000256" key="1">
    <source>
        <dbReference type="ARBA" id="ARBA00004651"/>
    </source>
</evidence>
<accession>A0ABW8QAQ8</accession>
<keyword evidence="2" id="KW-1003">Cell membrane</keyword>
<keyword evidence="8" id="KW-0378">Hydrolase</keyword>
<dbReference type="InterPro" id="IPR017850">
    <property type="entry name" value="Alkaline_phosphatase_core_sf"/>
</dbReference>
<dbReference type="InterPro" id="IPR050448">
    <property type="entry name" value="OpgB/LTA_synthase_biosynth"/>
</dbReference>
<evidence type="ECO:0000313" key="9">
    <source>
        <dbReference type="Proteomes" id="UP001622370"/>
    </source>
</evidence>
<dbReference type="Proteomes" id="UP001622370">
    <property type="component" value="Unassembled WGS sequence"/>
</dbReference>
<evidence type="ECO:0000313" key="8">
    <source>
        <dbReference type="EMBL" id="MFK8293394.1"/>
    </source>
</evidence>
<keyword evidence="8" id="KW-0808">Transferase</keyword>
<keyword evidence="5 6" id="KW-0472">Membrane</keyword>
<dbReference type="RefSeq" id="WP_255321134.1">
    <property type="nucleotide sequence ID" value="NZ_BOPJ01000003.1"/>
</dbReference>
<dbReference type="CDD" id="cd16015">
    <property type="entry name" value="LTA_synthase"/>
    <property type="match status" value="1"/>
</dbReference>
<dbReference type="Gene3D" id="3.40.720.10">
    <property type="entry name" value="Alkaline Phosphatase, subunit A"/>
    <property type="match status" value="1"/>
</dbReference>
<proteinExistence type="predicted"/>